<evidence type="ECO:0000313" key="2">
    <source>
        <dbReference type="Proteomes" id="UP000736583"/>
    </source>
</evidence>
<dbReference type="InterPro" id="IPR036166">
    <property type="entry name" value="YxeA-like_sf"/>
</dbReference>
<gene>
    <name evidence="1" type="ORF">KQI89_02530</name>
</gene>
<organism evidence="1 2">
    <name type="scientific">Clostridium simiarum</name>
    <dbReference type="NCBI Taxonomy" id="2841506"/>
    <lineage>
        <taxon>Bacteria</taxon>
        <taxon>Bacillati</taxon>
        <taxon>Bacillota</taxon>
        <taxon>Clostridia</taxon>
        <taxon>Eubacteriales</taxon>
        <taxon>Clostridiaceae</taxon>
        <taxon>Clostridium</taxon>
    </lineage>
</organism>
<dbReference type="InterPro" id="IPR006542">
    <property type="entry name" value="DUF1093"/>
</dbReference>
<reference evidence="1 2" key="1">
    <citation type="submission" date="2021-06" db="EMBL/GenBank/DDBJ databases">
        <authorList>
            <person name="Sun Q."/>
            <person name="Li D."/>
        </authorList>
    </citation>
    <scope>NUCLEOTIDE SEQUENCE [LARGE SCALE GENOMIC DNA]</scope>
    <source>
        <strain evidence="1 2">MSJ-4</strain>
    </source>
</reference>
<dbReference type="PROSITE" id="PS51257">
    <property type="entry name" value="PROKAR_LIPOPROTEIN"/>
    <property type="match status" value="1"/>
</dbReference>
<dbReference type="RefSeq" id="WP_032121560.1">
    <property type="nucleotide sequence ID" value="NZ_JAHLQL010000001.1"/>
</dbReference>
<evidence type="ECO:0000313" key="1">
    <source>
        <dbReference type="EMBL" id="MBU5590625.1"/>
    </source>
</evidence>
<protein>
    <submittedName>
        <fullName evidence="1">YxeA family protein</fullName>
    </submittedName>
</protein>
<dbReference type="Proteomes" id="UP000736583">
    <property type="component" value="Unassembled WGS sequence"/>
</dbReference>
<dbReference type="Pfam" id="PF06486">
    <property type="entry name" value="DUF1093"/>
    <property type="match status" value="1"/>
</dbReference>
<name>A0ABS6EWM3_9CLOT</name>
<dbReference type="EMBL" id="JAHLQL010000001">
    <property type="protein sequence ID" value="MBU5590625.1"/>
    <property type="molecule type" value="Genomic_DNA"/>
</dbReference>
<dbReference type="SUPFAM" id="SSF159121">
    <property type="entry name" value="BC4932-like"/>
    <property type="match status" value="1"/>
</dbReference>
<comment type="caution">
    <text evidence="1">The sequence shown here is derived from an EMBL/GenBank/DDBJ whole genome shotgun (WGS) entry which is preliminary data.</text>
</comment>
<sequence>MKKSGKYIAIFIMLLTFGTVLSGCNTVNVKKVGSKKYYTQIKGKGEKKGADDIQIYEYTLPAYDDKGEKKDITFNGMKQLREDAYLKVYMKKDKAITYEEVEEKDIPEKAKEGLGVKKN</sequence>
<dbReference type="Gene3D" id="2.40.50.480">
    <property type="match status" value="1"/>
</dbReference>
<dbReference type="PANTHER" id="PTHR36433:SF2">
    <property type="entry name" value="YXEA FAMILY PROTEIN"/>
    <property type="match status" value="1"/>
</dbReference>
<dbReference type="PANTHER" id="PTHR36433">
    <property type="entry name" value="HYPOTHETICAL CYTOSOLIC PROTEIN"/>
    <property type="match status" value="1"/>
</dbReference>
<keyword evidence="2" id="KW-1185">Reference proteome</keyword>
<proteinExistence type="predicted"/>
<accession>A0ABS6EWM3</accession>
<dbReference type="NCBIfam" id="TIGR01655">
    <property type="entry name" value="yxeA_fam"/>
    <property type="match status" value="1"/>
</dbReference>